<reference evidence="1" key="1">
    <citation type="submission" date="2023-03" db="EMBL/GenBank/DDBJ databases">
        <title>Massive genome expansion in bonnet fungi (Mycena s.s.) driven by repeated elements and novel gene families across ecological guilds.</title>
        <authorList>
            <consortium name="Lawrence Berkeley National Laboratory"/>
            <person name="Harder C.B."/>
            <person name="Miyauchi S."/>
            <person name="Viragh M."/>
            <person name="Kuo A."/>
            <person name="Thoen E."/>
            <person name="Andreopoulos B."/>
            <person name="Lu D."/>
            <person name="Skrede I."/>
            <person name="Drula E."/>
            <person name="Henrissat B."/>
            <person name="Morin E."/>
            <person name="Kohler A."/>
            <person name="Barry K."/>
            <person name="LaButti K."/>
            <person name="Morin E."/>
            <person name="Salamov A."/>
            <person name="Lipzen A."/>
            <person name="Mereny Z."/>
            <person name="Hegedus B."/>
            <person name="Baldrian P."/>
            <person name="Stursova M."/>
            <person name="Weitz H."/>
            <person name="Taylor A."/>
            <person name="Grigoriev I.V."/>
            <person name="Nagy L.G."/>
            <person name="Martin F."/>
            <person name="Kauserud H."/>
        </authorList>
    </citation>
    <scope>NUCLEOTIDE SEQUENCE</scope>
    <source>
        <strain evidence="1">CBHHK200</strain>
    </source>
</reference>
<evidence type="ECO:0008006" key="3">
    <source>
        <dbReference type="Google" id="ProtNLM"/>
    </source>
</evidence>
<proteinExistence type="predicted"/>
<accession>A0AAD6SF28</accession>
<keyword evidence="2" id="KW-1185">Reference proteome</keyword>
<name>A0AAD6SF28_9AGAR</name>
<protein>
    <recommendedName>
        <fullName evidence="3">Transposase</fullName>
    </recommendedName>
</protein>
<dbReference type="Proteomes" id="UP001218188">
    <property type="component" value="Unassembled WGS sequence"/>
</dbReference>
<dbReference type="EMBL" id="JARJCM010000151">
    <property type="protein sequence ID" value="KAJ7025571.1"/>
    <property type="molecule type" value="Genomic_DNA"/>
</dbReference>
<evidence type="ECO:0000313" key="2">
    <source>
        <dbReference type="Proteomes" id="UP001218188"/>
    </source>
</evidence>
<dbReference type="AlphaFoldDB" id="A0AAD6SF28"/>
<gene>
    <name evidence="1" type="ORF">C8F04DRAFT_1269029</name>
</gene>
<dbReference type="SUPFAM" id="SSF46689">
    <property type="entry name" value="Homeodomain-like"/>
    <property type="match status" value="1"/>
</dbReference>
<evidence type="ECO:0000313" key="1">
    <source>
        <dbReference type="EMBL" id="KAJ7025571.1"/>
    </source>
</evidence>
<dbReference type="InterPro" id="IPR009057">
    <property type="entry name" value="Homeodomain-like_sf"/>
</dbReference>
<organism evidence="1 2">
    <name type="scientific">Mycena alexandri</name>
    <dbReference type="NCBI Taxonomy" id="1745969"/>
    <lineage>
        <taxon>Eukaryota</taxon>
        <taxon>Fungi</taxon>
        <taxon>Dikarya</taxon>
        <taxon>Basidiomycota</taxon>
        <taxon>Agaricomycotina</taxon>
        <taxon>Agaricomycetes</taxon>
        <taxon>Agaricomycetidae</taxon>
        <taxon>Agaricales</taxon>
        <taxon>Marasmiineae</taxon>
        <taxon>Mycenaceae</taxon>
        <taxon>Mycena</taxon>
    </lineage>
</organism>
<comment type="caution">
    <text evidence="1">The sequence shown here is derived from an EMBL/GenBank/DDBJ whole genome shotgun (WGS) entry which is preliminary data.</text>
</comment>
<sequence length="133" mass="15487">MARGNKQDISSDTKKTVIHMYRRRKQTDIALDLRISPSSVQKILGRYRKDSQGLHVPPTLLVRGRPRLLRTGDVDFLVGLIARTPDMYLYEMQEELREMCNVEVSLLTIWRALKRRGITRKRVCASILFLFLS</sequence>